<evidence type="ECO:0000256" key="1">
    <source>
        <dbReference type="PROSITE-ProRule" id="PRU00473"/>
    </source>
</evidence>
<feature type="chain" id="PRO_5046075160" evidence="2">
    <location>
        <begin position="18"/>
        <end position="157"/>
    </location>
</feature>
<keyword evidence="2" id="KW-0732">Signal</keyword>
<dbReference type="PROSITE" id="PS51257">
    <property type="entry name" value="PROKAR_LIPOPROTEIN"/>
    <property type="match status" value="1"/>
</dbReference>
<dbReference type="CDD" id="cd07185">
    <property type="entry name" value="OmpA_C-like"/>
    <property type="match status" value="1"/>
</dbReference>
<dbReference type="EMBL" id="JAPFQI010000017">
    <property type="protein sequence ID" value="MCW8087472.1"/>
    <property type="molecule type" value="Genomic_DNA"/>
</dbReference>
<gene>
    <name evidence="4" type="ORF">OF850_17735</name>
</gene>
<dbReference type="Proteomes" id="UP001526430">
    <property type="component" value="Unassembled WGS sequence"/>
</dbReference>
<dbReference type="RefSeq" id="WP_301591678.1">
    <property type="nucleotide sequence ID" value="NZ_JAPFQI010000017.1"/>
</dbReference>
<evidence type="ECO:0000313" key="5">
    <source>
        <dbReference type="Proteomes" id="UP001526430"/>
    </source>
</evidence>
<dbReference type="Pfam" id="PF00691">
    <property type="entry name" value="OmpA"/>
    <property type="match status" value="1"/>
</dbReference>
<proteinExistence type="predicted"/>
<evidence type="ECO:0000259" key="3">
    <source>
        <dbReference type="PROSITE" id="PS51123"/>
    </source>
</evidence>
<keyword evidence="5" id="KW-1185">Reference proteome</keyword>
<protein>
    <submittedName>
        <fullName evidence="4">OmpA family protein</fullName>
    </submittedName>
</protein>
<name>A0ABT3NZ72_9PROT</name>
<dbReference type="InterPro" id="IPR050330">
    <property type="entry name" value="Bact_OuterMem_StrucFunc"/>
</dbReference>
<feature type="domain" description="OmpA-like" evidence="3">
    <location>
        <begin position="46"/>
        <end position="157"/>
    </location>
</feature>
<comment type="caution">
    <text evidence="4">The sequence shown here is derived from an EMBL/GenBank/DDBJ whole genome shotgun (WGS) entry which is preliminary data.</text>
</comment>
<dbReference type="PANTHER" id="PTHR30329">
    <property type="entry name" value="STATOR ELEMENT OF FLAGELLAR MOTOR COMPLEX"/>
    <property type="match status" value="1"/>
</dbReference>
<keyword evidence="1" id="KW-0472">Membrane</keyword>
<sequence length="157" mass="16339">MRLALALLAVTGLAACAPRGEAPVAASPAAAPVAAAPAAPAPSSATPAPARPSALPVFFQPWSADMDDQAEEALRELAARAKAHPSGRLLIVGYASPRGTGEANVLLSRLRARVVYDYLVEQGLPASRLRRASRGPTPGMEDLESRRVEVRLDGARN</sequence>
<dbReference type="PANTHER" id="PTHR30329:SF21">
    <property type="entry name" value="LIPOPROTEIN YIAD-RELATED"/>
    <property type="match status" value="1"/>
</dbReference>
<dbReference type="InterPro" id="IPR006665">
    <property type="entry name" value="OmpA-like"/>
</dbReference>
<dbReference type="SUPFAM" id="SSF103088">
    <property type="entry name" value="OmpA-like"/>
    <property type="match status" value="1"/>
</dbReference>
<organism evidence="4 5">
    <name type="scientific">Sabulicella glaciei</name>
    <dbReference type="NCBI Taxonomy" id="2984948"/>
    <lineage>
        <taxon>Bacteria</taxon>
        <taxon>Pseudomonadati</taxon>
        <taxon>Pseudomonadota</taxon>
        <taxon>Alphaproteobacteria</taxon>
        <taxon>Acetobacterales</taxon>
        <taxon>Acetobacteraceae</taxon>
        <taxon>Sabulicella</taxon>
    </lineage>
</organism>
<feature type="signal peptide" evidence="2">
    <location>
        <begin position="1"/>
        <end position="17"/>
    </location>
</feature>
<dbReference type="Gene3D" id="3.30.1330.60">
    <property type="entry name" value="OmpA-like domain"/>
    <property type="match status" value="1"/>
</dbReference>
<dbReference type="PROSITE" id="PS51123">
    <property type="entry name" value="OMPA_2"/>
    <property type="match status" value="1"/>
</dbReference>
<dbReference type="InterPro" id="IPR036737">
    <property type="entry name" value="OmpA-like_sf"/>
</dbReference>
<reference evidence="4 5" key="1">
    <citation type="submission" date="2022-10" db="EMBL/GenBank/DDBJ databases">
        <title>Roseococcus glaciei nov., sp. nov., isolated from glacier.</title>
        <authorList>
            <person name="Liu Q."/>
            <person name="Xin Y.-H."/>
        </authorList>
    </citation>
    <scope>NUCLEOTIDE SEQUENCE [LARGE SCALE GENOMIC DNA]</scope>
    <source>
        <strain evidence="4 5">MDT2-1-1</strain>
    </source>
</reference>
<accession>A0ABT3NZ72</accession>
<evidence type="ECO:0000313" key="4">
    <source>
        <dbReference type="EMBL" id="MCW8087472.1"/>
    </source>
</evidence>
<evidence type="ECO:0000256" key="2">
    <source>
        <dbReference type="SAM" id="SignalP"/>
    </source>
</evidence>